<dbReference type="Pfam" id="PF01935">
    <property type="entry name" value="DUF87"/>
    <property type="match status" value="1"/>
</dbReference>
<accession>A0A8F5BLD8</accession>
<keyword evidence="1" id="KW-0472">Membrane</keyword>
<evidence type="ECO:0000313" key="4">
    <source>
        <dbReference type="Proteomes" id="UP000694018"/>
    </source>
</evidence>
<keyword evidence="1" id="KW-0812">Transmembrane</keyword>
<dbReference type="SMART" id="SM00382">
    <property type="entry name" value="AAA"/>
    <property type="match status" value="1"/>
</dbReference>
<gene>
    <name evidence="3" type="ORF">J5U23_00111</name>
</gene>
<dbReference type="AlphaFoldDB" id="A0A8F5BLD8"/>
<name>A0A8F5BLD8_SACSH</name>
<dbReference type="InterPro" id="IPR027417">
    <property type="entry name" value="P-loop_NTPase"/>
</dbReference>
<proteinExistence type="predicted"/>
<dbReference type="SUPFAM" id="SSF52540">
    <property type="entry name" value="P-loop containing nucleoside triphosphate hydrolases"/>
    <property type="match status" value="1"/>
</dbReference>
<dbReference type="NCBIfam" id="NF041017">
    <property type="entry name" value="DNA_import_CedB"/>
    <property type="match status" value="1"/>
</dbReference>
<dbReference type="PANTHER" id="PTHR30121">
    <property type="entry name" value="UNCHARACTERIZED PROTEIN YJGR-RELATED"/>
    <property type="match status" value="1"/>
</dbReference>
<protein>
    <recommendedName>
        <fullName evidence="2">AAA+ ATPase domain-containing protein</fullName>
    </recommendedName>
</protein>
<sequence length="602" mass="69400">MSMDVKDFNSRIIGLLIISILITIMFLYKFIYLIPLIFITVLIFQGNKKIFSYISRHTRQIQTYNIEDGVFYSEKKASAVLIIDDIQMDYKDFTNSNLKSYISSFYKILDIAKDINIVLKKESFDKNAYVESLSQKMQALRIMIDSDPSNEKAKRKLELMETIISRIESGENPFKYEMYIIVNSKDKNSALATASMIRQGLEGLGIKTRIATLNEIQELLKDFFRSKLNLNKIVLPTQIPYLTPISIEKKPSNGIIIDGILLGKDPNNNSLVFWNIAKSQNTHLLIVGPTGSGKTEFLIWLSTLLSVIYGGTIILFDIKGDIKHRLSKYKVPFQLINPLFYRLGLLDEYEIPIKIKLLQIEKILLNSFRLSKFSSSILYTYLNRLIDTSYLKYRIKWKDLEKYLNELNDFQLKYYLSKLINILSSMEDSELPPLLNGISENEINVIDLTLIKSEEIKRLIIYSVLQEVYNKFSLEKIYDIPRVFLVLDEAWTILKNESEDYPIVVDLVKRGRGHGISIIMATQNLEDLGDLANIYLDNIGVVVFMNNGDKKFWEEVRRFVNVDDDTLSNNLMFMGRGEALVRFLGDPRPIVIRLGNLASSSL</sequence>
<dbReference type="InterPro" id="IPR003593">
    <property type="entry name" value="AAA+_ATPase"/>
</dbReference>
<evidence type="ECO:0000313" key="3">
    <source>
        <dbReference type="EMBL" id="QXJ27251.1"/>
    </source>
</evidence>
<reference evidence="3" key="1">
    <citation type="journal article" date="2021" name="Environ. Microbiol.">
        <title>New insights into the diversity and evolution of the archaeal mobilome from three complete genomes of Saccharolobus shibatae.</title>
        <authorList>
            <person name="Medvedeva S."/>
            <person name="Brandt D."/>
            <person name="Cvirkaite-Krupovic V."/>
            <person name="Liu Y."/>
            <person name="Severinov K."/>
            <person name="Ishino S."/>
            <person name="Ishino Y."/>
            <person name="Prangishvili D."/>
            <person name="Kalinowski J."/>
            <person name="Krupovic M."/>
        </authorList>
    </citation>
    <scope>NUCLEOTIDE SEQUENCE</scope>
    <source>
        <strain evidence="3">B12</strain>
    </source>
</reference>
<dbReference type="Proteomes" id="UP000694018">
    <property type="component" value="Chromosome"/>
</dbReference>
<dbReference type="EMBL" id="CP077717">
    <property type="protein sequence ID" value="QXJ27251.1"/>
    <property type="molecule type" value="Genomic_DNA"/>
</dbReference>
<dbReference type="InterPro" id="IPR053657">
    <property type="entry name" value="Ced-DNA_import"/>
</dbReference>
<dbReference type="Gene3D" id="3.40.50.300">
    <property type="entry name" value="P-loop containing nucleotide triphosphate hydrolases"/>
    <property type="match status" value="1"/>
</dbReference>
<evidence type="ECO:0000259" key="2">
    <source>
        <dbReference type="SMART" id="SM00382"/>
    </source>
</evidence>
<organism evidence="3 4">
    <name type="scientific">Saccharolobus shibatae (strain ATCC 51178 / DSM 5389 / JCM 8931 / NBRC 15437 / B12)</name>
    <name type="common">Sulfolobus shibatae</name>
    <dbReference type="NCBI Taxonomy" id="523848"/>
    <lineage>
        <taxon>Archaea</taxon>
        <taxon>Thermoproteota</taxon>
        <taxon>Thermoprotei</taxon>
        <taxon>Sulfolobales</taxon>
        <taxon>Sulfolobaceae</taxon>
        <taxon>Saccharolobus</taxon>
    </lineage>
</organism>
<dbReference type="InterPro" id="IPR051162">
    <property type="entry name" value="T4SS_component"/>
</dbReference>
<dbReference type="InterPro" id="IPR002789">
    <property type="entry name" value="HerA_central"/>
</dbReference>
<dbReference type="KEGG" id="sshi:J5U23_00111"/>
<dbReference type="CDD" id="cd01127">
    <property type="entry name" value="TrwB_TraG_TraD_VirD4"/>
    <property type="match status" value="1"/>
</dbReference>
<dbReference type="PANTHER" id="PTHR30121:SF6">
    <property type="entry name" value="SLR6007 PROTEIN"/>
    <property type="match status" value="1"/>
</dbReference>
<feature type="domain" description="AAA+ ATPase" evidence="2">
    <location>
        <begin position="280"/>
        <end position="549"/>
    </location>
</feature>
<evidence type="ECO:0000256" key="1">
    <source>
        <dbReference type="SAM" id="Phobius"/>
    </source>
</evidence>
<feature type="transmembrane region" description="Helical" evidence="1">
    <location>
        <begin position="12"/>
        <end position="44"/>
    </location>
</feature>
<keyword evidence="1" id="KW-1133">Transmembrane helix</keyword>